<sequence length="180" mass="20058">MAVQINLLPPEERQSLGALTGLIVLIILVAVAAATVFSYNLYTIYRLERELTVIQQQFSLLRPTQEKMLWANGQNQLVANKNAFLVNLTAERKSWYAILTRLGVVTPPQIWLIEVESSDKGALKIKGNALTYPDLAGFIQLLEQEEQVTAPQLIQAEQEPALGVIRFELSVKTKGSSHET</sequence>
<dbReference type="PANTHER" id="PTHR40278:SF1">
    <property type="entry name" value="DNA UTILIZATION PROTEIN HOFN"/>
    <property type="match status" value="1"/>
</dbReference>
<organism evidence="2 3">
    <name type="scientific">Sporomusa acidovorans (strain ATCC 49682 / DSM 3132 / Mol)</name>
    <dbReference type="NCBI Taxonomy" id="1123286"/>
    <lineage>
        <taxon>Bacteria</taxon>
        <taxon>Bacillati</taxon>
        <taxon>Bacillota</taxon>
        <taxon>Negativicutes</taxon>
        <taxon>Selenomonadales</taxon>
        <taxon>Sporomusaceae</taxon>
        <taxon>Sporomusa</taxon>
    </lineage>
</organism>
<keyword evidence="3" id="KW-1185">Reference proteome</keyword>
<protein>
    <recommendedName>
        <fullName evidence="4">Fimbrial assembly protein PilN</fullName>
    </recommendedName>
</protein>
<evidence type="ECO:0000256" key="1">
    <source>
        <dbReference type="SAM" id="Phobius"/>
    </source>
</evidence>
<dbReference type="Pfam" id="PF05137">
    <property type="entry name" value="PilN"/>
    <property type="match status" value="1"/>
</dbReference>
<gene>
    <name evidence="2" type="ORF">SPACI_020660</name>
</gene>
<dbReference type="InterPro" id="IPR007813">
    <property type="entry name" value="PilN"/>
</dbReference>
<dbReference type="PANTHER" id="PTHR40278">
    <property type="entry name" value="DNA UTILIZATION PROTEIN HOFN"/>
    <property type="match status" value="1"/>
</dbReference>
<dbReference type="Proteomes" id="UP000216052">
    <property type="component" value="Chromosome"/>
</dbReference>
<dbReference type="EMBL" id="CP155571">
    <property type="protein sequence ID" value="XFO72020.1"/>
    <property type="molecule type" value="Genomic_DNA"/>
</dbReference>
<keyword evidence="1" id="KW-1133">Transmembrane helix</keyword>
<dbReference type="RefSeq" id="WP_093795209.1">
    <property type="nucleotide sequence ID" value="NZ_CP155571.1"/>
</dbReference>
<feature type="transmembrane region" description="Helical" evidence="1">
    <location>
        <begin position="16"/>
        <end position="42"/>
    </location>
</feature>
<evidence type="ECO:0008006" key="4">
    <source>
        <dbReference type="Google" id="ProtNLM"/>
    </source>
</evidence>
<reference evidence="2" key="1">
    <citation type="submission" date="2024-05" db="EMBL/GenBank/DDBJ databases">
        <title>Isolation and characterization of Sporomusa carbonis sp. nov., a carboxydotrophic hydrogenogen in the genus of Sporomusa isolated from a charcoal burning pile.</title>
        <authorList>
            <person name="Boeer T."/>
            <person name="Rosenbaum F."/>
            <person name="Eysell L."/>
            <person name="Mueller V."/>
            <person name="Daniel R."/>
            <person name="Poehlein A."/>
        </authorList>
    </citation>
    <scope>NUCLEOTIDE SEQUENCE [LARGE SCALE GENOMIC DNA]</scope>
    <source>
        <strain evidence="2">DSM 3132</strain>
    </source>
</reference>
<evidence type="ECO:0000313" key="2">
    <source>
        <dbReference type="EMBL" id="XFO72020.1"/>
    </source>
</evidence>
<name>A0ABZ3J199_SPOA4</name>
<keyword evidence="1" id="KW-0812">Transmembrane</keyword>
<evidence type="ECO:0000313" key="3">
    <source>
        <dbReference type="Proteomes" id="UP000216052"/>
    </source>
</evidence>
<proteinExistence type="predicted"/>
<accession>A0ABZ3J199</accession>
<keyword evidence="1" id="KW-0472">Membrane</keyword>
<dbReference type="InterPro" id="IPR052534">
    <property type="entry name" value="Extracell_DNA_Util/SecSys_Comp"/>
</dbReference>